<dbReference type="PANTHER" id="PTHR43358">
    <property type="entry name" value="ALPHA/BETA-HYDROLASE"/>
    <property type="match status" value="1"/>
</dbReference>
<keyword evidence="1" id="KW-0472">Membrane</keyword>
<evidence type="ECO:0000259" key="2">
    <source>
        <dbReference type="Pfam" id="PF12146"/>
    </source>
</evidence>
<keyword evidence="1" id="KW-1133">Transmembrane helix</keyword>
<dbReference type="EMBL" id="WHJC01000163">
    <property type="protein sequence ID" value="MPQ44168.1"/>
    <property type="molecule type" value="Genomic_DNA"/>
</dbReference>
<comment type="caution">
    <text evidence="3">The sequence shown here is derived from an EMBL/GenBank/DDBJ whole genome shotgun (WGS) entry which is preliminary data.</text>
</comment>
<dbReference type="AlphaFoldDB" id="A0A6I1MNW8"/>
<organism evidence="3 4">
    <name type="scientific">Clostridium tarantellae</name>
    <dbReference type="NCBI Taxonomy" id="39493"/>
    <lineage>
        <taxon>Bacteria</taxon>
        <taxon>Bacillati</taxon>
        <taxon>Bacillota</taxon>
        <taxon>Clostridia</taxon>
        <taxon>Eubacteriales</taxon>
        <taxon>Clostridiaceae</taxon>
        <taxon>Clostridium</taxon>
    </lineage>
</organism>
<sequence length="314" mass="36474">MAFFILTLIIILLFLFIVFFILGKIIFNSLITRKLHNEKEKYTYLLNNGLIDEELLSSVHKENISITSVDNLNLVGLLIKNKIKSKKFIILVHGVSIGYVGSLKYFDIFYKNGFNVLIINQRRHGESDGMYSTYGYFEKYDLNMWIKYLKTRFGENIILGLHGESMGAGTVMECLRFDNNIKFAIEDCGYSDLSELVKFQITHNYKKIWYLPLMCGEKLANLITKTKAKFYFSYVSPIKVISEVSTPILFIHGKLDYFVPWYMCENLYNAKKHGYKELYLVDGADHAEALAVNKELYAKKVTDFINHVLNETKR</sequence>
<dbReference type="OrthoDB" id="9776685at2"/>
<dbReference type="InterPro" id="IPR029058">
    <property type="entry name" value="AB_hydrolase_fold"/>
</dbReference>
<dbReference type="RefSeq" id="WP_152890412.1">
    <property type="nucleotide sequence ID" value="NZ_WHJC01000163.1"/>
</dbReference>
<accession>A0A6I1MNW8</accession>
<feature type="transmembrane region" description="Helical" evidence="1">
    <location>
        <begin position="88"/>
        <end position="106"/>
    </location>
</feature>
<evidence type="ECO:0000313" key="4">
    <source>
        <dbReference type="Proteomes" id="UP000430345"/>
    </source>
</evidence>
<keyword evidence="1" id="KW-0812">Transmembrane</keyword>
<reference evidence="3 4" key="1">
    <citation type="submission" date="2019-10" db="EMBL/GenBank/DDBJ databases">
        <title>The Genome Sequence of Clostridium tarantellae Isolated from Fish Brain.</title>
        <authorList>
            <person name="Bano L."/>
            <person name="Kiel M."/>
            <person name="Sales G."/>
            <person name="Doxey A.C."/>
            <person name="Mansfield M.J."/>
            <person name="Schiavone M."/>
            <person name="Rossetto O."/>
            <person name="Pirazzini M."/>
            <person name="Dobrindt U."/>
            <person name="Montecucco C."/>
        </authorList>
    </citation>
    <scope>NUCLEOTIDE SEQUENCE [LARGE SCALE GENOMIC DNA]</scope>
    <source>
        <strain evidence="3 4">DSM 3997</strain>
    </source>
</reference>
<dbReference type="SUPFAM" id="SSF53474">
    <property type="entry name" value="alpha/beta-Hydrolases"/>
    <property type="match status" value="1"/>
</dbReference>
<evidence type="ECO:0000313" key="3">
    <source>
        <dbReference type="EMBL" id="MPQ44168.1"/>
    </source>
</evidence>
<dbReference type="Gene3D" id="3.40.50.1820">
    <property type="entry name" value="alpha/beta hydrolase"/>
    <property type="match status" value="1"/>
</dbReference>
<dbReference type="Pfam" id="PF12146">
    <property type="entry name" value="Hydrolase_4"/>
    <property type="match status" value="1"/>
</dbReference>
<proteinExistence type="predicted"/>
<protein>
    <submittedName>
        <fullName evidence="3">Prolyl oligopeptidase family serine peptidase</fullName>
    </submittedName>
</protein>
<dbReference type="PANTHER" id="PTHR43358:SF5">
    <property type="entry name" value="EXPORTED PROTEIN"/>
    <property type="match status" value="1"/>
</dbReference>
<dbReference type="InterPro" id="IPR022742">
    <property type="entry name" value="Hydrolase_4"/>
</dbReference>
<feature type="transmembrane region" description="Helical" evidence="1">
    <location>
        <begin position="6"/>
        <end position="27"/>
    </location>
</feature>
<name>A0A6I1MNW8_9CLOT</name>
<feature type="domain" description="Serine aminopeptidase S33" evidence="2">
    <location>
        <begin position="85"/>
        <end position="175"/>
    </location>
</feature>
<dbReference type="InterPro" id="IPR052920">
    <property type="entry name" value="DNA-binding_regulatory"/>
</dbReference>
<dbReference type="Proteomes" id="UP000430345">
    <property type="component" value="Unassembled WGS sequence"/>
</dbReference>
<keyword evidence="4" id="KW-1185">Reference proteome</keyword>
<evidence type="ECO:0000256" key="1">
    <source>
        <dbReference type="SAM" id="Phobius"/>
    </source>
</evidence>
<gene>
    <name evidence="3" type="ORF">GBZ86_10380</name>
</gene>